<evidence type="ECO:0000256" key="6">
    <source>
        <dbReference type="SAM" id="MobiDB-lite"/>
    </source>
</evidence>
<dbReference type="InterPro" id="IPR050833">
    <property type="entry name" value="Poly_Biosynth_Transport"/>
</dbReference>
<comment type="subcellular location">
    <subcellularLocation>
        <location evidence="1">Cell membrane</location>
        <topology evidence="1">Multi-pass membrane protein</topology>
    </subcellularLocation>
</comment>
<feature type="transmembrane region" description="Helical" evidence="7">
    <location>
        <begin position="372"/>
        <end position="390"/>
    </location>
</feature>
<feature type="transmembrane region" description="Helical" evidence="7">
    <location>
        <begin position="461"/>
        <end position="483"/>
    </location>
</feature>
<keyword evidence="2" id="KW-1003">Cell membrane</keyword>
<dbReference type="Proteomes" id="UP001183388">
    <property type="component" value="Unassembled WGS sequence"/>
</dbReference>
<gene>
    <name evidence="8" type="ORF">RM780_07280</name>
</gene>
<dbReference type="EMBL" id="JAVREN010000007">
    <property type="protein sequence ID" value="MDT0306764.1"/>
    <property type="molecule type" value="Genomic_DNA"/>
</dbReference>
<comment type="caution">
    <text evidence="8">The sequence shown here is derived from an EMBL/GenBank/DDBJ whole genome shotgun (WGS) entry which is preliminary data.</text>
</comment>
<evidence type="ECO:0000256" key="4">
    <source>
        <dbReference type="ARBA" id="ARBA00022989"/>
    </source>
</evidence>
<feature type="transmembrane region" description="Helical" evidence="7">
    <location>
        <begin position="126"/>
        <end position="151"/>
    </location>
</feature>
<feature type="transmembrane region" description="Helical" evidence="7">
    <location>
        <begin position="524"/>
        <end position="543"/>
    </location>
</feature>
<feature type="compositionally biased region" description="Low complexity" evidence="6">
    <location>
        <begin position="16"/>
        <end position="27"/>
    </location>
</feature>
<evidence type="ECO:0000313" key="9">
    <source>
        <dbReference type="Proteomes" id="UP001183388"/>
    </source>
</evidence>
<feature type="region of interest" description="Disordered" evidence="6">
    <location>
        <begin position="1"/>
        <end position="43"/>
    </location>
</feature>
<keyword evidence="5 7" id="KW-0472">Membrane</keyword>
<feature type="transmembrane region" description="Helical" evidence="7">
    <location>
        <begin position="495"/>
        <end position="518"/>
    </location>
</feature>
<dbReference type="PANTHER" id="PTHR30250:SF27">
    <property type="entry name" value="POLYSACCHARIDE BIOSYNTHESIS PROTEIN"/>
    <property type="match status" value="1"/>
</dbReference>
<evidence type="ECO:0000256" key="3">
    <source>
        <dbReference type="ARBA" id="ARBA00022692"/>
    </source>
</evidence>
<keyword evidence="9" id="KW-1185">Reference proteome</keyword>
<feature type="transmembrane region" description="Helical" evidence="7">
    <location>
        <begin position="201"/>
        <end position="226"/>
    </location>
</feature>
<dbReference type="Pfam" id="PF01554">
    <property type="entry name" value="MatE"/>
    <property type="match status" value="1"/>
</dbReference>
<proteinExistence type="predicted"/>
<keyword evidence="4 7" id="KW-1133">Transmembrane helix</keyword>
<evidence type="ECO:0000256" key="5">
    <source>
        <dbReference type="ARBA" id="ARBA00023136"/>
    </source>
</evidence>
<dbReference type="PANTHER" id="PTHR30250">
    <property type="entry name" value="PST FAMILY PREDICTED COLANIC ACID TRANSPORTER"/>
    <property type="match status" value="1"/>
</dbReference>
<dbReference type="InterPro" id="IPR002528">
    <property type="entry name" value="MATE_fam"/>
</dbReference>
<keyword evidence="3 7" id="KW-0812">Transmembrane</keyword>
<feature type="transmembrane region" description="Helical" evidence="7">
    <location>
        <begin position="438"/>
        <end position="455"/>
    </location>
</feature>
<name>A0ABU2L5D4_9ACTN</name>
<sequence>MQPRQPTRVARGARKGPALTTTTTEGTEGTEGAGGPAPGRAGGRRADLAGAARGGALGLAGAGVAALGGFLLTAVVTRGLGPAGAGVFFETFALFTILAAVGTAGADTALLYAATRARALGRVPELRRVLAVALGPALAAALVLAAAVWLAAPVLSRLLVDPAHRDDGTGYLRLFAPFLVLAILGLIAVQATRGLGGLRTFVLLQQLALPLGRVALVALVLLLGLGGLAVPLAWAVPLLLVCPLALLALFRGLRRAESRHAAGEATGVNAAEAGGGSRAPRPLGAIAREFWGYAAGRGFAQAFTQSIVWFDVILVGALRSAHEAGVYAAASRFVTTGTLVMQAMRLGTQPQIGAALAVGDTRRAETLYRATTQWITASSWPLYLVLATFGPQVLRVFGGEFSEGADALSVLAVAMLFSLATGNVNTVLLMAGKSRWNAANTVVALAVNVGLNLLLVPDHGIIGAAWAWAASILCERLMGLYEVRVLIGLRGHGRGFFLGAALSALVFGAGGVAVRALAGSGPGAFAAYLAASCAVYAAALWAFRDALELPSLVDFVRARGGRAVRGGPVRVGTVPEPRPGPPPAGPGPGNGP</sequence>
<feature type="transmembrane region" description="Helical" evidence="7">
    <location>
        <begin position="54"/>
        <end position="80"/>
    </location>
</feature>
<dbReference type="RefSeq" id="WP_311629693.1">
    <property type="nucleotide sequence ID" value="NZ_JAVREN010000007.1"/>
</dbReference>
<feature type="transmembrane region" description="Helical" evidence="7">
    <location>
        <begin position="171"/>
        <end position="189"/>
    </location>
</feature>
<feature type="transmembrane region" description="Helical" evidence="7">
    <location>
        <begin position="232"/>
        <end position="250"/>
    </location>
</feature>
<feature type="transmembrane region" description="Helical" evidence="7">
    <location>
        <begin position="410"/>
        <end position="431"/>
    </location>
</feature>
<feature type="region of interest" description="Disordered" evidence="6">
    <location>
        <begin position="567"/>
        <end position="592"/>
    </location>
</feature>
<organism evidence="8 9">
    <name type="scientific">Streptomyces boetiae</name>
    <dbReference type="NCBI Taxonomy" id="3075541"/>
    <lineage>
        <taxon>Bacteria</taxon>
        <taxon>Bacillati</taxon>
        <taxon>Actinomycetota</taxon>
        <taxon>Actinomycetes</taxon>
        <taxon>Kitasatosporales</taxon>
        <taxon>Streptomycetaceae</taxon>
        <taxon>Streptomyces</taxon>
    </lineage>
</organism>
<evidence type="ECO:0000256" key="1">
    <source>
        <dbReference type="ARBA" id="ARBA00004651"/>
    </source>
</evidence>
<protein>
    <submittedName>
        <fullName evidence="8">Polysaccharide biosynthesis C-terminal domain-containing protein</fullName>
    </submittedName>
</protein>
<reference evidence="9" key="1">
    <citation type="submission" date="2023-07" db="EMBL/GenBank/DDBJ databases">
        <title>30 novel species of actinomycetes from the DSMZ collection.</title>
        <authorList>
            <person name="Nouioui I."/>
        </authorList>
    </citation>
    <scope>NUCLEOTIDE SEQUENCE [LARGE SCALE GENOMIC DNA]</scope>
    <source>
        <strain evidence="9">DSM 44917</strain>
    </source>
</reference>
<evidence type="ECO:0000256" key="2">
    <source>
        <dbReference type="ARBA" id="ARBA00022475"/>
    </source>
</evidence>
<feature type="compositionally biased region" description="Pro residues" evidence="6">
    <location>
        <begin position="576"/>
        <end position="592"/>
    </location>
</feature>
<evidence type="ECO:0000256" key="7">
    <source>
        <dbReference type="SAM" id="Phobius"/>
    </source>
</evidence>
<feature type="compositionally biased region" description="Gly residues" evidence="6">
    <location>
        <begin position="29"/>
        <end position="41"/>
    </location>
</feature>
<evidence type="ECO:0000313" key="8">
    <source>
        <dbReference type="EMBL" id="MDT0306764.1"/>
    </source>
</evidence>
<accession>A0ABU2L5D4</accession>
<feature type="transmembrane region" description="Helical" evidence="7">
    <location>
        <begin position="92"/>
        <end position="114"/>
    </location>
</feature>